<dbReference type="Pfam" id="PF07581">
    <property type="entry name" value="Glug"/>
    <property type="match status" value="1"/>
</dbReference>
<dbReference type="Pfam" id="PF00395">
    <property type="entry name" value="SLH"/>
    <property type="match status" value="3"/>
</dbReference>
<feature type="domain" description="SLH" evidence="4">
    <location>
        <begin position="1949"/>
        <end position="2003"/>
    </location>
</feature>
<evidence type="ECO:0000259" key="4">
    <source>
        <dbReference type="PROSITE" id="PS51272"/>
    </source>
</evidence>
<dbReference type="Gene3D" id="2.160.20.110">
    <property type="match status" value="3"/>
</dbReference>
<dbReference type="InterPro" id="IPR011493">
    <property type="entry name" value="GLUG"/>
</dbReference>
<sequence length="2003" mass="207990">MFRVRKAAGNYLIKDKIMAWLIVAAIMLTSVLVLPVPVSAYAFSGGSGTLNDPYRVATSEDLNQVRNYLGSCFKQTADIDLSGYANWTPIGSSVIRFAGTYDGGGYKISNLKITDNYSRVGLFGVANVNSLIINVNLDSVNMTISGMYNYCIGGLAGEVYGSVIKCSASGTVTGADRVGGLVGYNCGLVEGCYADAQVLGTTYIGGLIGSSEEGSIVRRSSSVGAVSATSHSVGGLIGGMVSSHVENSFSSAAVSGTNTYKGGLVGVIINQSTVNNSYSTGAVSGSGPEIIGGLVGLVNSSTVTGSYYDRETSGQSDTGKGIPLDTAQMKQQASYAVWDFATVWQITEDTSYPELLRSSSPFMGLGTAGVPYQVSSAYQLNTVRNYMSACFIQTKDINLSGIDWVPIGNVSNMFYGTYNGNDFTIENLNCSNLQNSVGLFGESAYGSVLTGINLVNITVQGNDNVGGLVGSCNGSVSNCHVSGSVSGIKYVGGVAGFSTRTMYSSSSAAVSGTTDVGGLVGYNGYEINYCYNTGSITGDTNVGGLTGHNIGGIVENSYNTGNVSGSSYVGGLIGLNKKLVRYSYNTGNVTGTTTIGGCIGANEGSNAVIQNIFYNADNITDHSIIGSEPEQGVSKTTSEMKRQSTYTNWDFNTYWKIADSVGYPQLQWEDFRDFAPPELDGAVPASGSSGSVLLINFDEPVQKGTGNITITSQADGSVLNIDAAGSRVAVNNKQVTITLEESLTRGTTYTLTMVEGAFVDTASNNCRAATGYYVPGNLAFAANGGTVSASSTHNDFFTIQKINDGIRHWYWNDGTQWNYDNDWCKVSWPAVQEINRIVLRLPVTSALTEAQRTIGPLTLQYLDGNGVYHDLTTIDSWLTPDTYNGTEIKSFTYYPALNTQAVRVKFSGGNSDGWVYLEELEVYNDRNALVSSQGNQYTVNDGNNTISGGSTVITSDTTVTAFLGNLTKHSGSVWKVVAANVSITSAAQFNEAAGKSHGDSMAAGDKLAVLAGDNTTLNVYSVVIKSISVGSQTVTITEGTAGSVTFSATTENIPNGTAVTVSWCDAGGNAASAPTGLTVGGTNIASGGSTITVTASTAAIAGTYYFKAASNGAVSGVVSVTVVEAPYDVLVSVVSPEDITGVPNGTAKTASALGLPSTLTLVTDDGNVPANVTWDVAGSSYDPDNTAEQTFTVAGTVTLPDGVVNTNGVSLDVSINVTVAEAPSTDKTLVSVISPEDITGVPNGTAKTASALGLTSTLTLVTDDGNVPANVIWDVAGSSYDPDNTAEQTFTVAGTVTLPDGVVNTNGVSLDVSISVTVAEAPSTDKTLVSVISPADITGVPNGTAKTASALGLPSTLTLVTDNGNIPANVTWDVAGSSYDPDNTAEQTFTVAGAVTLPDGVVNTNGVSLDVSISVTVAEAPSTDKTLVSVVSPEDITGVPNGTAKTASALGLPSVLTLVTDDGNVPANVTWDVAGSSYDPDNTAEQTFTVAGTVTLPDGVVNTNGVSLDVSISVTVVEAPYVVTYTVTFSSNGSVYTIKTVNAGDSIGSAAWPADPTRSSYTFGGWFTGENGSGNAFTSSTTLNSDITVYAKWASSGGGYGGGSNTTSTPVTPVTPTYKADVKTGNGTETTLPVTVDKNTGSAFIHIGSEKLPQGRNIITVPSISDINTYYVGIPVLHLSTINVQGTLALNTDTGSITVPSNMLTGVSGISGNTAKISIGQVDKNALLKDVKAATDNRPLIQLMLSIDGKPIEWNNPNAPITVSIPYTPTAEELANPESIIIWYIDGSGKAISVPNGHYDPATGTVTFTTTHFSYYAVGYNNVNFIDVAENAWYSKAVSFIAARGIIPGTEDGYYNPQSELTRGEFLVFMMRAYNIAPDINPTDNFSDAGRTYYTGYLAAAKRLGLAGGVGNNMFAPEKEITRQEMFTLMYNVLKKANKLPQGNSGKSLSSFNDAGQISSWAQEAMSLLVKTGTIGGNAGKLTPVSTATRAQMAQVLYNLLSK</sequence>
<accession>A0A369B987</accession>
<proteinExistence type="predicted"/>
<dbReference type="InterPro" id="IPR001119">
    <property type="entry name" value="SLH_dom"/>
</dbReference>
<feature type="domain" description="SLH" evidence="4">
    <location>
        <begin position="1885"/>
        <end position="1944"/>
    </location>
</feature>
<dbReference type="RefSeq" id="WP_114297395.1">
    <property type="nucleotide sequence ID" value="NZ_QPJT01000008.1"/>
</dbReference>
<keyword evidence="3" id="KW-0677">Repeat</keyword>
<comment type="subcellular location">
    <subcellularLocation>
        <location evidence="1">Cell envelope</location>
    </subcellularLocation>
</comment>
<dbReference type="GO" id="GO:0030313">
    <property type="term" value="C:cell envelope"/>
    <property type="evidence" value="ECO:0007669"/>
    <property type="project" value="UniProtKB-SubCell"/>
</dbReference>
<comment type="caution">
    <text evidence="5">The sequence shown here is derived from an EMBL/GenBank/DDBJ whole genome shotgun (WGS) entry which is preliminary data.</text>
</comment>
<gene>
    <name evidence="5" type="ORF">DFR58_10852</name>
</gene>
<evidence type="ECO:0000313" key="6">
    <source>
        <dbReference type="Proteomes" id="UP000253034"/>
    </source>
</evidence>
<dbReference type="EMBL" id="QPJT01000008">
    <property type="protein sequence ID" value="RCX17158.1"/>
    <property type="molecule type" value="Genomic_DNA"/>
</dbReference>
<dbReference type="Proteomes" id="UP000253034">
    <property type="component" value="Unassembled WGS sequence"/>
</dbReference>
<dbReference type="InterPro" id="IPR042229">
    <property type="entry name" value="Listeria/Bacterioides_rpt_sf"/>
</dbReference>
<evidence type="ECO:0000313" key="5">
    <source>
        <dbReference type="EMBL" id="RCX17158.1"/>
    </source>
</evidence>
<dbReference type="PROSITE" id="PS51272">
    <property type="entry name" value="SLH"/>
    <property type="match status" value="3"/>
</dbReference>
<organism evidence="5 6">
    <name type="scientific">Anaerobacterium chartisolvens</name>
    <dbReference type="NCBI Taxonomy" id="1297424"/>
    <lineage>
        <taxon>Bacteria</taxon>
        <taxon>Bacillati</taxon>
        <taxon>Bacillota</taxon>
        <taxon>Clostridia</taxon>
        <taxon>Eubacteriales</taxon>
        <taxon>Oscillospiraceae</taxon>
        <taxon>Anaerobacterium</taxon>
    </lineage>
</organism>
<dbReference type="InterPro" id="IPR013378">
    <property type="entry name" value="InlB-like_B-rpt"/>
</dbReference>
<name>A0A369B987_9FIRM</name>
<dbReference type="NCBIfam" id="TIGR02543">
    <property type="entry name" value="List_Bact_rpt"/>
    <property type="match status" value="1"/>
</dbReference>
<evidence type="ECO:0000256" key="2">
    <source>
        <dbReference type="ARBA" id="ARBA00022729"/>
    </source>
</evidence>
<dbReference type="Pfam" id="PF09479">
    <property type="entry name" value="Flg_new"/>
    <property type="match status" value="1"/>
</dbReference>
<protein>
    <submittedName>
        <fullName evidence="5">Putative repeat protein (TIGR02543 family)</fullName>
    </submittedName>
</protein>
<dbReference type="Gene3D" id="2.60.40.4270">
    <property type="entry name" value="Listeria-Bacteroides repeat domain"/>
    <property type="match status" value="1"/>
</dbReference>
<keyword evidence="6" id="KW-1185">Reference proteome</keyword>
<keyword evidence="2" id="KW-0732">Signal</keyword>
<evidence type="ECO:0000256" key="1">
    <source>
        <dbReference type="ARBA" id="ARBA00004196"/>
    </source>
</evidence>
<dbReference type="Gene3D" id="2.60.40.1220">
    <property type="match status" value="1"/>
</dbReference>
<dbReference type="Gene3D" id="2.60.120.260">
    <property type="entry name" value="Galactose-binding domain-like"/>
    <property type="match status" value="1"/>
</dbReference>
<reference evidence="5 6" key="1">
    <citation type="submission" date="2018-07" db="EMBL/GenBank/DDBJ databases">
        <title>Genomic Encyclopedia of Type Strains, Phase IV (KMG-IV): sequencing the most valuable type-strain genomes for metagenomic binning, comparative biology and taxonomic classification.</title>
        <authorList>
            <person name="Goeker M."/>
        </authorList>
    </citation>
    <scope>NUCLEOTIDE SEQUENCE [LARGE SCALE GENOMIC DNA]</scope>
    <source>
        <strain evidence="5 6">DSM 27016</strain>
    </source>
</reference>
<dbReference type="InterPro" id="IPR014755">
    <property type="entry name" value="Cu-Rt/internalin_Ig-like"/>
</dbReference>
<feature type="domain" description="SLH" evidence="4">
    <location>
        <begin position="1821"/>
        <end position="1884"/>
    </location>
</feature>
<dbReference type="OrthoDB" id="1916908at2"/>
<evidence type="ECO:0000256" key="3">
    <source>
        <dbReference type="ARBA" id="ARBA00022737"/>
    </source>
</evidence>